<dbReference type="GO" id="GO:0006633">
    <property type="term" value="P:fatty acid biosynthetic process"/>
    <property type="evidence" value="ECO:0007669"/>
    <property type="project" value="TreeGrafter"/>
</dbReference>
<proteinExistence type="predicted"/>
<dbReference type="GO" id="GO:0019171">
    <property type="term" value="F:(3R)-hydroxyacyl-[acyl-carrier-protein] dehydratase activity"/>
    <property type="evidence" value="ECO:0007669"/>
    <property type="project" value="TreeGrafter"/>
</dbReference>
<dbReference type="CDD" id="cd03449">
    <property type="entry name" value="R_hydratase"/>
    <property type="match status" value="1"/>
</dbReference>
<reference evidence="4" key="1">
    <citation type="submission" date="2025-08" db="UniProtKB">
        <authorList>
            <consortium name="RefSeq"/>
        </authorList>
    </citation>
    <scope>IDENTIFICATION</scope>
    <source>
        <tissue evidence="4">Whole sample</tissue>
    </source>
</reference>
<sequence length="163" mass="17891">MNSRGIRTLSKLHSEYVIIRKCVRCASKNHASFSVGDKATLTKTFTNDDVETFAKISMDHNPLHTDPDFAKTTKFGKCIVHGVLINGLISAVCSTKLPGPGAVYLSQETKFVAPAFVNESITAEVEVLKIRKSIMRCSTTAFRTEDKKVLMQGEAKLLIPSVT</sequence>
<dbReference type="InterPro" id="IPR029069">
    <property type="entry name" value="HotDog_dom_sf"/>
</dbReference>
<dbReference type="PANTHER" id="PTHR43437">
    <property type="entry name" value="HYDROXYACYL-THIOESTER DEHYDRATASE TYPE 2, MITOCHONDRIAL-RELATED"/>
    <property type="match status" value="1"/>
</dbReference>
<dbReference type="PANTHER" id="PTHR43437:SF3">
    <property type="entry name" value="HYDROXYACYL-THIOESTER DEHYDRATASE TYPE 2, MITOCHONDRIAL"/>
    <property type="match status" value="1"/>
</dbReference>
<dbReference type="AlphaFoldDB" id="A0A8B8DQ92"/>
<dbReference type="OrthoDB" id="3592703at2759"/>
<keyword evidence="1" id="KW-0456">Lyase</keyword>
<gene>
    <name evidence="4" type="primary">LOC111128521</name>
</gene>
<dbReference type="SUPFAM" id="SSF54637">
    <property type="entry name" value="Thioesterase/thiol ester dehydrase-isomerase"/>
    <property type="match status" value="1"/>
</dbReference>
<dbReference type="Gene3D" id="3.10.129.10">
    <property type="entry name" value="Hotdog Thioesterase"/>
    <property type="match status" value="1"/>
</dbReference>
<dbReference type="GO" id="GO:0018812">
    <property type="term" value="F:3-hydroxyacyl-CoA dehydratase activity"/>
    <property type="evidence" value="ECO:0007669"/>
    <property type="project" value="UniProtKB-ARBA"/>
</dbReference>
<evidence type="ECO:0000313" key="4">
    <source>
        <dbReference type="RefSeq" id="XP_022329858.1"/>
    </source>
</evidence>
<evidence type="ECO:0000256" key="1">
    <source>
        <dbReference type="ARBA" id="ARBA00023239"/>
    </source>
</evidence>
<dbReference type="Pfam" id="PF01575">
    <property type="entry name" value="MaoC_dehydratas"/>
    <property type="match status" value="1"/>
</dbReference>
<dbReference type="FunFam" id="3.10.129.10:FF:000042">
    <property type="entry name" value="MaoC domain protein dehydratase"/>
    <property type="match status" value="1"/>
</dbReference>
<dbReference type="GeneID" id="111128521"/>
<accession>A0A8B8DQ92</accession>
<dbReference type="InterPro" id="IPR002539">
    <property type="entry name" value="MaoC-like_dom"/>
</dbReference>
<dbReference type="GO" id="GO:0005739">
    <property type="term" value="C:mitochondrion"/>
    <property type="evidence" value="ECO:0007669"/>
    <property type="project" value="TreeGrafter"/>
</dbReference>
<evidence type="ECO:0000259" key="2">
    <source>
        <dbReference type="Pfam" id="PF01575"/>
    </source>
</evidence>
<feature type="domain" description="MaoC-like" evidence="2">
    <location>
        <begin position="41"/>
        <end position="133"/>
    </location>
</feature>
<name>A0A8B8DQ92_CRAVI</name>
<organism evidence="3 4">
    <name type="scientific">Crassostrea virginica</name>
    <name type="common">Eastern oyster</name>
    <dbReference type="NCBI Taxonomy" id="6565"/>
    <lineage>
        <taxon>Eukaryota</taxon>
        <taxon>Metazoa</taxon>
        <taxon>Spiralia</taxon>
        <taxon>Lophotrochozoa</taxon>
        <taxon>Mollusca</taxon>
        <taxon>Bivalvia</taxon>
        <taxon>Autobranchia</taxon>
        <taxon>Pteriomorphia</taxon>
        <taxon>Ostreida</taxon>
        <taxon>Ostreoidea</taxon>
        <taxon>Ostreidae</taxon>
        <taxon>Crassostrea</taxon>
    </lineage>
</organism>
<dbReference type="RefSeq" id="XP_022329858.1">
    <property type="nucleotide sequence ID" value="XM_022474150.1"/>
</dbReference>
<protein>
    <submittedName>
        <fullName evidence="4">Hydroxyacyl-thioester dehydratase type 2, mitochondrial-like</fullName>
    </submittedName>
</protein>
<evidence type="ECO:0000313" key="3">
    <source>
        <dbReference type="Proteomes" id="UP000694844"/>
    </source>
</evidence>
<dbReference type="Proteomes" id="UP000694844">
    <property type="component" value="Chromosome 4"/>
</dbReference>
<dbReference type="InterPro" id="IPR050965">
    <property type="entry name" value="UPF0336/Enoyl-CoA_hydratase"/>
</dbReference>
<keyword evidence="3" id="KW-1185">Reference proteome</keyword>
<dbReference type="KEGG" id="cvn:111128521"/>